<comment type="function">
    <text evidence="4">Regulates the transcription of the pyrimidine nucleotide (pyr) operon in response to exogenous pyrimidines.</text>
</comment>
<keyword evidence="4 6" id="KW-0808">Transferase</keyword>
<comment type="similarity">
    <text evidence="1 4">Belongs to the purine/pyrimidine phosphoribosyltransferase family. PyrR subfamily.</text>
</comment>
<gene>
    <name evidence="4" type="primary">pyrR</name>
    <name evidence="6" type="ORF">SAMN02910418_01480</name>
</gene>
<dbReference type="Gene3D" id="3.40.50.2020">
    <property type="match status" value="1"/>
</dbReference>
<keyword evidence="3 4" id="KW-0804">Transcription</keyword>
<evidence type="ECO:0000256" key="3">
    <source>
        <dbReference type="ARBA" id="ARBA00023163"/>
    </source>
</evidence>
<reference evidence="7" key="1">
    <citation type="submission" date="2016-10" db="EMBL/GenBank/DDBJ databases">
        <authorList>
            <person name="Varghese N."/>
            <person name="Submissions S."/>
        </authorList>
    </citation>
    <scope>NUCLEOTIDE SEQUENCE [LARGE SCALE GENOMIC DNA]</scope>
    <source>
        <strain evidence="7">KPR-1</strain>
    </source>
</reference>
<dbReference type="EC" id="2.4.2.9" evidence="4"/>
<dbReference type="InterPro" id="IPR050137">
    <property type="entry name" value="PyrR_bifunctional"/>
</dbReference>
<proteinExistence type="inferred from homology"/>
<dbReference type="Proteomes" id="UP000199288">
    <property type="component" value="Unassembled WGS sequence"/>
</dbReference>
<evidence type="ECO:0000256" key="1">
    <source>
        <dbReference type="ARBA" id="ARBA00005565"/>
    </source>
</evidence>
<dbReference type="GO" id="GO:0004845">
    <property type="term" value="F:uracil phosphoribosyltransferase activity"/>
    <property type="evidence" value="ECO:0007669"/>
    <property type="project" value="UniProtKB-UniRule"/>
</dbReference>
<dbReference type="GO" id="GO:0006355">
    <property type="term" value="P:regulation of DNA-templated transcription"/>
    <property type="evidence" value="ECO:0007669"/>
    <property type="project" value="UniProtKB-UniRule"/>
</dbReference>
<dbReference type="InterPro" id="IPR029057">
    <property type="entry name" value="PRTase-like"/>
</dbReference>
<accession>A0A1H4ARC5</accession>
<dbReference type="RefSeq" id="WP_092564451.1">
    <property type="nucleotide sequence ID" value="NZ_FNQV01000008.1"/>
</dbReference>
<dbReference type="Pfam" id="PF00156">
    <property type="entry name" value="Pribosyltran"/>
    <property type="match status" value="1"/>
</dbReference>
<dbReference type="InterPro" id="IPR000836">
    <property type="entry name" value="PRTase_dom"/>
</dbReference>
<keyword evidence="4 6" id="KW-0328">Glycosyltransferase</keyword>
<dbReference type="InterPro" id="IPR023050">
    <property type="entry name" value="PyrR"/>
</dbReference>
<evidence type="ECO:0000256" key="4">
    <source>
        <dbReference type="HAMAP-Rule" id="MF_01219"/>
    </source>
</evidence>
<protein>
    <recommendedName>
        <fullName evidence="4">Bifunctional protein PyrR</fullName>
    </recommendedName>
    <domain>
        <recommendedName>
            <fullName evidence="4">Pyrimidine operon regulatory protein</fullName>
        </recommendedName>
    </domain>
    <domain>
        <recommendedName>
            <fullName evidence="4">Uracil phosphoribosyltransferase</fullName>
            <shortName evidence="4">UPRTase</shortName>
            <ecNumber evidence="4">2.4.2.9</ecNumber>
        </recommendedName>
    </domain>
</protein>
<feature type="domain" description="Phosphoribosyltransferase" evidence="5">
    <location>
        <begin position="16"/>
        <end position="155"/>
    </location>
</feature>
<dbReference type="SUPFAM" id="SSF53271">
    <property type="entry name" value="PRTase-like"/>
    <property type="match status" value="1"/>
</dbReference>
<dbReference type="HAMAP" id="MF_01219">
    <property type="entry name" value="PyrR"/>
    <property type="match status" value="1"/>
</dbReference>
<keyword evidence="2 4" id="KW-0805">Transcription regulation</keyword>
<dbReference type="PANTHER" id="PTHR11608">
    <property type="entry name" value="BIFUNCTIONAL PROTEIN PYRR"/>
    <property type="match status" value="1"/>
</dbReference>
<feature type="short sequence motif" description="PRPP-binding" evidence="4">
    <location>
        <begin position="101"/>
        <end position="113"/>
    </location>
</feature>
<evidence type="ECO:0000256" key="2">
    <source>
        <dbReference type="ARBA" id="ARBA00023015"/>
    </source>
</evidence>
<evidence type="ECO:0000313" key="7">
    <source>
        <dbReference type="Proteomes" id="UP000199288"/>
    </source>
</evidence>
<comment type="catalytic activity">
    <reaction evidence="4">
        <text>UMP + diphosphate = 5-phospho-alpha-D-ribose 1-diphosphate + uracil</text>
        <dbReference type="Rhea" id="RHEA:13017"/>
        <dbReference type="ChEBI" id="CHEBI:17568"/>
        <dbReference type="ChEBI" id="CHEBI:33019"/>
        <dbReference type="ChEBI" id="CHEBI:57865"/>
        <dbReference type="ChEBI" id="CHEBI:58017"/>
        <dbReference type="EC" id="2.4.2.9"/>
    </reaction>
</comment>
<evidence type="ECO:0000259" key="5">
    <source>
        <dbReference type="Pfam" id="PF00156"/>
    </source>
</evidence>
<sequence length="183" mass="19762">MVSTPAGRQVLGEADIARSLTRIAHEIIERNEGGDNIVLLGIPTRGKPLALRLAQILQDLGHDIGVGSLDVVPYRDDLHRRPTMTIGRTELPDGGIDETVVVLVDDVLYSGRTIRAALEAINDLGRPAKIQLAVLVDRGHRELPIRPDFVGKNLPTSSEESVKVHLSEIDSEDAIYIAGGQSA</sequence>
<organism evidence="6 7">
    <name type="scientific">Bowdeniella nasicola</name>
    <dbReference type="NCBI Taxonomy" id="208480"/>
    <lineage>
        <taxon>Bacteria</taxon>
        <taxon>Bacillati</taxon>
        <taxon>Actinomycetota</taxon>
        <taxon>Actinomycetes</taxon>
        <taxon>Actinomycetales</taxon>
        <taxon>Actinomycetaceae</taxon>
        <taxon>Bowdeniella</taxon>
    </lineage>
</organism>
<dbReference type="CDD" id="cd06223">
    <property type="entry name" value="PRTases_typeI"/>
    <property type="match status" value="1"/>
</dbReference>
<dbReference type="PANTHER" id="PTHR11608:SF0">
    <property type="entry name" value="BIFUNCTIONAL PROTEIN PYRR"/>
    <property type="match status" value="1"/>
</dbReference>
<dbReference type="NCBIfam" id="NF003549">
    <property type="entry name" value="PRK05205.1-5"/>
    <property type="match status" value="1"/>
</dbReference>
<keyword evidence="7" id="KW-1185">Reference proteome</keyword>
<comment type="function">
    <text evidence="4">Also displays a weak uracil phosphoribosyltransferase activity which is not physiologically significant.</text>
</comment>
<evidence type="ECO:0000313" key="6">
    <source>
        <dbReference type="EMBL" id="SEA38483.1"/>
    </source>
</evidence>
<dbReference type="NCBIfam" id="NF003547">
    <property type="entry name" value="PRK05205.1-3"/>
    <property type="match status" value="1"/>
</dbReference>
<dbReference type="AlphaFoldDB" id="A0A1H4ARC5"/>
<dbReference type="FunFam" id="3.40.50.2020:FF:000020">
    <property type="entry name" value="Bifunctional protein PyrR"/>
    <property type="match status" value="1"/>
</dbReference>
<name>A0A1H4ARC5_9ACTO</name>
<dbReference type="EMBL" id="FNQV01000008">
    <property type="protein sequence ID" value="SEA38483.1"/>
    <property type="molecule type" value="Genomic_DNA"/>
</dbReference>